<dbReference type="GO" id="GO:0003924">
    <property type="term" value="F:GTPase activity"/>
    <property type="evidence" value="ECO:0007669"/>
    <property type="project" value="InterPro"/>
</dbReference>
<dbReference type="Pfam" id="PF01926">
    <property type="entry name" value="MMR_HSR1"/>
    <property type="match status" value="1"/>
</dbReference>
<dbReference type="InterPro" id="IPR027417">
    <property type="entry name" value="P-loop_NTPase"/>
</dbReference>
<name>A0A9W7BDS4_9STRA</name>
<dbReference type="GO" id="GO:0000287">
    <property type="term" value="F:magnesium ion binding"/>
    <property type="evidence" value="ECO:0007669"/>
    <property type="project" value="InterPro"/>
</dbReference>
<evidence type="ECO:0000256" key="4">
    <source>
        <dbReference type="SAM" id="MobiDB-lite"/>
    </source>
</evidence>
<dbReference type="PANTHER" id="PTHR11702">
    <property type="entry name" value="DEVELOPMENTALLY REGULATED GTP-BINDING PROTEIN-RELATED"/>
    <property type="match status" value="1"/>
</dbReference>
<dbReference type="InterPro" id="IPR036726">
    <property type="entry name" value="GTP1_OBG_dom_sf"/>
</dbReference>
<evidence type="ECO:0000313" key="7">
    <source>
        <dbReference type="EMBL" id="GMH86100.1"/>
    </source>
</evidence>
<gene>
    <name evidence="7" type="ORF">TL16_g10435</name>
</gene>
<evidence type="ECO:0000259" key="5">
    <source>
        <dbReference type="PROSITE" id="PS51710"/>
    </source>
</evidence>
<dbReference type="InterPro" id="IPR006169">
    <property type="entry name" value="GTP1_OBG_dom"/>
</dbReference>
<evidence type="ECO:0000256" key="1">
    <source>
        <dbReference type="ARBA" id="ARBA00007699"/>
    </source>
</evidence>
<dbReference type="InterPro" id="IPR031167">
    <property type="entry name" value="G_OBG"/>
</dbReference>
<dbReference type="Proteomes" id="UP001162640">
    <property type="component" value="Unassembled WGS sequence"/>
</dbReference>
<evidence type="ECO:0000256" key="3">
    <source>
        <dbReference type="ARBA" id="ARBA00023134"/>
    </source>
</evidence>
<feature type="domain" description="OBG-type G" evidence="5">
    <location>
        <begin position="205"/>
        <end position="376"/>
    </location>
</feature>
<dbReference type="PRINTS" id="PR00326">
    <property type="entry name" value="GTP1OBG"/>
</dbReference>
<dbReference type="PROSITE" id="PS51883">
    <property type="entry name" value="OBG"/>
    <property type="match status" value="1"/>
</dbReference>
<proteinExistence type="inferred from homology"/>
<sequence>MLRSFQRLAKGPGTSSHTFLDRLNMTCTGGPGGRGSISFEHLPRSKRRPDGGNGAHGGSVFIRSNKKIQNLVRPTTPHLVAGAGGMGHGQKKHGKTGSNLIFQVPLGIIVKRVTYPNHRFTFEEWLNEGNDESLYDEKVIKTVADLNVDGSEVLVAEGGVGGMGNANYISLYGRDAAVQSKVSEAAVPSLDPQSHRIILELKTIADIGLLGLPNAGKSSLLSSLSKAKPTVDSYAFTTLSPTVGKIEFSDGFNIKMADIPGIVRGASEGRGRGLRFLRHVERTEGMCYVVDGENNPEYALEVIHRELVEYENGGLLDRGAMVVCNKMDLVEEDEEVVYRVEKKARELGIYGDVVGCSAMRGGGLEDVAEGVRRLCEESRGYQ</sequence>
<dbReference type="PROSITE" id="PS51710">
    <property type="entry name" value="G_OBG"/>
    <property type="match status" value="1"/>
</dbReference>
<dbReference type="SUPFAM" id="SSF52540">
    <property type="entry name" value="P-loop containing nucleoside triphosphate hydrolases"/>
    <property type="match status" value="1"/>
</dbReference>
<accession>A0A9W7BDS4</accession>
<organism evidence="7 8">
    <name type="scientific">Triparma laevis f. inornata</name>
    <dbReference type="NCBI Taxonomy" id="1714386"/>
    <lineage>
        <taxon>Eukaryota</taxon>
        <taxon>Sar</taxon>
        <taxon>Stramenopiles</taxon>
        <taxon>Ochrophyta</taxon>
        <taxon>Bolidophyceae</taxon>
        <taxon>Parmales</taxon>
        <taxon>Triparmaceae</taxon>
        <taxon>Triparma</taxon>
    </lineage>
</organism>
<dbReference type="EMBL" id="BLQM01000370">
    <property type="protein sequence ID" value="GMH86100.1"/>
    <property type="molecule type" value="Genomic_DNA"/>
</dbReference>
<dbReference type="Pfam" id="PF01018">
    <property type="entry name" value="GTP1_OBG"/>
    <property type="match status" value="1"/>
</dbReference>
<evidence type="ECO:0000256" key="2">
    <source>
        <dbReference type="ARBA" id="ARBA00022741"/>
    </source>
</evidence>
<dbReference type="InterPro" id="IPR045086">
    <property type="entry name" value="OBG_GTPase"/>
</dbReference>
<feature type="region of interest" description="Disordered" evidence="4">
    <location>
        <begin position="1"/>
        <end position="59"/>
    </location>
</feature>
<evidence type="ECO:0000259" key="6">
    <source>
        <dbReference type="PROSITE" id="PS51883"/>
    </source>
</evidence>
<dbReference type="InterPro" id="IPR005225">
    <property type="entry name" value="Small_GTP-bd"/>
</dbReference>
<feature type="domain" description="Obg" evidence="6">
    <location>
        <begin position="17"/>
        <end position="204"/>
    </location>
</feature>
<dbReference type="PIRSF" id="PIRSF002401">
    <property type="entry name" value="GTP_bd_Obg/CgtA"/>
    <property type="match status" value="1"/>
</dbReference>
<dbReference type="SUPFAM" id="SSF82051">
    <property type="entry name" value="Obg GTP-binding protein N-terminal domain"/>
    <property type="match status" value="1"/>
</dbReference>
<dbReference type="GO" id="GO:0005739">
    <property type="term" value="C:mitochondrion"/>
    <property type="evidence" value="ECO:0007669"/>
    <property type="project" value="TreeGrafter"/>
</dbReference>
<dbReference type="InterPro" id="IPR014100">
    <property type="entry name" value="GTP-bd_Obg/CgtA"/>
</dbReference>
<keyword evidence="2" id="KW-0547">Nucleotide-binding</keyword>
<protein>
    <submittedName>
        <fullName evidence="7">Uncharacterized protein</fullName>
    </submittedName>
</protein>
<dbReference type="GO" id="GO:0005525">
    <property type="term" value="F:GTP binding"/>
    <property type="evidence" value="ECO:0007669"/>
    <property type="project" value="UniProtKB-KW"/>
</dbReference>
<dbReference type="Gene3D" id="3.40.50.300">
    <property type="entry name" value="P-loop containing nucleotide triphosphate hydrolases"/>
    <property type="match status" value="1"/>
</dbReference>
<dbReference type="Gene3D" id="2.70.210.12">
    <property type="entry name" value="GTP1/OBG domain"/>
    <property type="match status" value="1"/>
</dbReference>
<comment type="similarity">
    <text evidence="1">Belongs to the TRAFAC class OBG-HflX-like GTPase superfamily. OBG GTPase family.</text>
</comment>
<dbReference type="InterPro" id="IPR006073">
    <property type="entry name" value="GTP-bd"/>
</dbReference>
<keyword evidence="3" id="KW-0342">GTP-binding</keyword>
<comment type="caution">
    <text evidence="7">The sequence shown here is derived from an EMBL/GenBank/DDBJ whole genome shotgun (WGS) entry which is preliminary data.</text>
</comment>
<dbReference type="AlphaFoldDB" id="A0A9W7BDS4"/>
<dbReference type="NCBIfam" id="TIGR00231">
    <property type="entry name" value="small_GTP"/>
    <property type="match status" value="1"/>
</dbReference>
<dbReference type="PANTHER" id="PTHR11702:SF31">
    <property type="entry name" value="MITOCHONDRIAL RIBOSOME-ASSOCIATED GTPASE 2"/>
    <property type="match status" value="1"/>
</dbReference>
<dbReference type="GO" id="GO:0042254">
    <property type="term" value="P:ribosome biogenesis"/>
    <property type="evidence" value="ECO:0007669"/>
    <property type="project" value="UniProtKB-UniRule"/>
</dbReference>
<reference evidence="8" key="1">
    <citation type="journal article" date="2023" name="Commun. Biol.">
        <title>Genome analysis of Parmales, the sister group of diatoms, reveals the evolutionary specialization of diatoms from phago-mixotrophs to photoautotrophs.</title>
        <authorList>
            <person name="Ban H."/>
            <person name="Sato S."/>
            <person name="Yoshikawa S."/>
            <person name="Yamada K."/>
            <person name="Nakamura Y."/>
            <person name="Ichinomiya M."/>
            <person name="Sato N."/>
            <person name="Blanc-Mathieu R."/>
            <person name="Endo H."/>
            <person name="Kuwata A."/>
            <person name="Ogata H."/>
        </authorList>
    </citation>
    <scope>NUCLEOTIDE SEQUENCE [LARGE SCALE GENOMIC DNA]</scope>
</reference>
<evidence type="ECO:0000313" key="8">
    <source>
        <dbReference type="Proteomes" id="UP001162640"/>
    </source>
</evidence>